<accession>A0A391P5U7</accession>
<reference evidence="1 2" key="1">
    <citation type="journal article" date="2018" name="PLoS ONE">
        <title>The draft genome of Kipferlia bialata reveals reductive genome evolution in fornicate parasites.</title>
        <authorList>
            <person name="Tanifuji G."/>
            <person name="Takabayashi S."/>
            <person name="Kume K."/>
            <person name="Takagi M."/>
            <person name="Nakayama T."/>
            <person name="Kamikawa R."/>
            <person name="Inagaki Y."/>
            <person name="Hashimoto T."/>
        </authorList>
    </citation>
    <scope>NUCLEOTIDE SEQUENCE [LARGE SCALE GENOMIC DNA]</scope>
    <source>
        <strain evidence="1">NY0173</strain>
    </source>
</reference>
<comment type="caution">
    <text evidence="1">The sequence shown here is derived from an EMBL/GenBank/DDBJ whole genome shotgun (WGS) entry which is preliminary data.</text>
</comment>
<protein>
    <submittedName>
        <fullName evidence="1">Uncharacterized protein</fullName>
    </submittedName>
</protein>
<dbReference type="AlphaFoldDB" id="A0A391P5U7"/>
<feature type="non-terminal residue" evidence="1">
    <location>
        <position position="1"/>
    </location>
</feature>
<dbReference type="EMBL" id="BDIP01010143">
    <property type="protein sequence ID" value="GCA65199.1"/>
    <property type="molecule type" value="Genomic_DNA"/>
</dbReference>
<dbReference type="InterPro" id="IPR029063">
    <property type="entry name" value="SAM-dependent_MTases_sf"/>
</dbReference>
<gene>
    <name evidence="1" type="ORF">KIPB_016511</name>
</gene>
<sequence length="61" mass="6614">SQYFFRPGQATKRVTVPFAPEYPQGGLAGWKVADIGCGVGNTAFPLLEKNGRVSVDCYDFS</sequence>
<feature type="non-terminal residue" evidence="1">
    <location>
        <position position="61"/>
    </location>
</feature>
<organism evidence="1 2">
    <name type="scientific">Kipferlia bialata</name>
    <dbReference type="NCBI Taxonomy" id="797122"/>
    <lineage>
        <taxon>Eukaryota</taxon>
        <taxon>Metamonada</taxon>
        <taxon>Carpediemonas-like organisms</taxon>
        <taxon>Kipferlia</taxon>
    </lineage>
</organism>
<evidence type="ECO:0000313" key="2">
    <source>
        <dbReference type="Proteomes" id="UP000265618"/>
    </source>
</evidence>
<evidence type="ECO:0000313" key="1">
    <source>
        <dbReference type="EMBL" id="GCA65199.1"/>
    </source>
</evidence>
<name>A0A391P5U7_9EUKA</name>
<keyword evidence="2" id="KW-1185">Reference proteome</keyword>
<proteinExistence type="predicted"/>
<dbReference type="OrthoDB" id="417697at2759"/>
<dbReference type="Gene3D" id="3.40.50.150">
    <property type="entry name" value="Vaccinia Virus protein VP39"/>
    <property type="match status" value="1"/>
</dbReference>
<dbReference type="Proteomes" id="UP000265618">
    <property type="component" value="Unassembled WGS sequence"/>
</dbReference>
<dbReference type="SUPFAM" id="SSF53335">
    <property type="entry name" value="S-adenosyl-L-methionine-dependent methyltransferases"/>
    <property type="match status" value="1"/>
</dbReference>